<dbReference type="Pfam" id="PF02558">
    <property type="entry name" value="ApbA"/>
    <property type="match status" value="1"/>
</dbReference>
<dbReference type="PATRIC" id="fig|396597.7.peg.2499"/>
<name>B1TBJ1_9BURK</name>
<feature type="domain" description="Ketopantoate reductase N-terminal" evidence="1">
    <location>
        <begin position="9"/>
        <end position="48"/>
    </location>
</feature>
<dbReference type="Gene3D" id="3.40.50.720">
    <property type="entry name" value="NAD(P)-binding Rossmann-like Domain"/>
    <property type="match status" value="1"/>
</dbReference>
<accession>B1TBJ1</accession>
<evidence type="ECO:0000259" key="1">
    <source>
        <dbReference type="Pfam" id="PF02558"/>
    </source>
</evidence>
<organism evidence="2 3">
    <name type="scientific">Burkholderia ambifaria MEX-5</name>
    <dbReference type="NCBI Taxonomy" id="396597"/>
    <lineage>
        <taxon>Bacteria</taxon>
        <taxon>Pseudomonadati</taxon>
        <taxon>Pseudomonadota</taxon>
        <taxon>Betaproteobacteria</taxon>
        <taxon>Burkholderiales</taxon>
        <taxon>Burkholderiaceae</taxon>
        <taxon>Burkholderia</taxon>
        <taxon>Burkholderia cepacia complex</taxon>
    </lineage>
</organism>
<protein>
    <submittedName>
        <fullName evidence="2">2-dehydropantoate 2-reductase</fullName>
    </submittedName>
</protein>
<dbReference type="Proteomes" id="UP000004814">
    <property type="component" value="Unassembled WGS sequence"/>
</dbReference>
<comment type="caution">
    <text evidence="2">The sequence shown here is derived from an EMBL/GenBank/DDBJ whole genome shotgun (WGS) entry which is preliminary data.</text>
</comment>
<dbReference type="EMBL" id="ABLK01000222">
    <property type="protein sequence ID" value="EDT39060.1"/>
    <property type="molecule type" value="Genomic_DNA"/>
</dbReference>
<dbReference type="InterPro" id="IPR013332">
    <property type="entry name" value="KPR_N"/>
</dbReference>
<dbReference type="AlphaFoldDB" id="B1TBJ1"/>
<evidence type="ECO:0000313" key="2">
    <source>
        <dbReference type="EMBL" id="EDT39060.1"/>
    </source>
</evidence>
<sequence>MSDTSAAPVCVFGAGVVGCYLGGRLAAAGTPVALIGRACIGDAIRANGRAVGAN</sequence>
<reference evidence="2 3" key="1">
    <citation type="submission" date="2008-03" db="EMBL/GenBank/DDBJ databases">
        <title>Sequencing of the draft genome and assembly of Burkholderia ambifaria MEX-5.</title>
        <authorList>
            <consortium name="US DOE Joint Genome Institute (JGI-PGF)"/>
            <person name="Copeland A."/>
            <person name="Lucas S."/>
            <person name="Lapidus A."/>
            <person name="Glavina del Rio T."/>
            <person name="Dalin E."/>
            <person name="Tice H."/>
            <person name="Bruce D."/>
            <person name="Goodwin L."/>
            <person name="Pitluck S."/>
            <person name="Larimer F."/>
            <person name="Land M.L."/>
            <person name="Hauser L."/>
            <person name="Tiedje J."/>
            <person name="Richardson P."/>
        </authorList>
    </citation>
    <scope>NUCLEOTIDE SEQUENCE [LARGE SCALE GENOMIC DNA]</scope>
    <source>
        <strain evidence="2 3">MEX-5</strain>
    </source>
</reference>
<evidence type="ECO:0000313" key="3">
    <source>
        <dbReference type="Proteomes" id="UP000004814"/>
    </source>
</evidence>
<gene>
    <name evidence="2" type="ORF">BamMEX5DRAFT_5157</name>
</gene>
<proteinExistence type="predicted"/>